<feature type="region of interest" description="Disordered" evidence="1">
    <location>
        <begin position="58"/>
        <end position="84"/>
    </location>
</feature>
<dbReference type="RefSeq" id="WP_062973244.1">
    <property type="nucleotide sequence ID" value="NZ_JAAXOT010000002.1"/>
</dbReference>
<name>A0A846YCJ5_9NOCA</name>
<comment type="caution">
    <text evidence="2">The sequence shown here is derived from an EMBL/GenBank/DDBJ whole genome shotgun (WGS) entry which is preliminary data.</text>
</comment>
<evidence type="ECO:0000256" key="1">
    <source>
        <dbReference type="SAM" id="MobiDB-lite"/>
    </source>
</evidence>
<proteinExistence type="predicted"/>
<evidence type="ECO:0000313" key="3">
    <source>
        <dbReference type="Proteomes" id="UP000570678"/>
    </source>
</evidence>
<evidence type="ECO:0000313" key="2">
    <source>
        <dbReference type="EMBL" id="NKY55492.1"/>
    </source>
</evidence>
<dbReference type="AlphaFoldDB" id="A0A846YCJ5"/>
<keyword evidence="3" id="KW-1185">Reference proteome</keyword>
<dbReference type="Proteomes" id="UP000570678">
    <property type="component" value="Unassembled WGS sequence"/>
</dbReference>
<dbReference type="GeneID" id="93506848"/>
<accession>A0A846YCJ5</accession>
<gene>
    <name evidence="2" type="ORF">HGA15_04805</name>
</gene>
<organism evidence="2 3">
    <name type="scientific">Nocardia flavorosea</name>
    <dbReference type="NCBI Taxonomy" id="53429"/>
    <lineage>
        <taxon>Bacteria</taxon>
        <taxon>Bacillati</taxon>
        <taxon>Actinomycetota</taxon>
        <taxon>Actinomycetes</taxon>
        <taxon>Mycobacteriales</taxon>
        <taxon>Nocardiaceae</taxon>
        <taxon>Nocardia</taxon>
    </lineage>
</organism>
<protein>
    <submittedName>
        <fullName evidence="2">Antitoxin</fullName>
    </submittedName>
</protein>
<dbReference type="EMBL" id="JAAXOT010000002">
    <property type="protein sequence ID" value="NKY55492.1"/>
    <property type="molecule type" value="Genomic_DNA"/>
</dbReference>
<sequence length="84" mass="9709">MTHAMTVRLDDETFERLEELEKSAPSRSAAVVEAIRTAWERLQEEKLLQAYQAAVAESPSYPYENEQERATLRTRRNARQQANA</sequence>
<reference evidence="2 3" key="1">
    <citation type="submission" date="2020-04" db="EMBL/GenBank/DDBJ databases">
        <title>MicrobeNet Type strains.</title>
        <authorList>
            <person name="Nicholson A.C."/>
        </authorList>
    </citation>
    <scope>NUCLEOTIDE SEQUENCE [LARGE SCALE GENOMIC DNA]</scope>
    <source>
        <strain evidence="2 3">JCM 3332</strain>
    </source>
</reference>